<reference evidence="2 3" key="1">
    <citation type="submission" date="2016-07" db="EMBL/GenBank/DDBJ databases">
        <title>Pervasive Adenine N6-methylation of Active Genes in Fungi.</title>
        <authorList>
            <consortium name="DOE Joint Genome Institute"/>
            <person name="Mondo S.J."/>
            <person name="Dannebaum R.O."/>
            <person name="Kuo R.C."/>
            <person name="Labutti K."/>
            <person name="Haridas S."/>
            <person name="Kuo A."/>
            <person name="Salamov A."/>
            <person name="Ahrendt S.R."/>
            <person name="Lipzen A."/>
            <person name="Sullivan W."/>
            <person name="Andreopoulos W.B."/>
            <person name="Clum A."/>
            <person name="Lindquist E."/>
            <person name="Daum C."/>
            <person name="Ramamoorthy G.K."/>
            <person name="Gryganskyi A."/>
            <person name="Culley D."/>
            <person name="Magnuson J.K."/>
            <person name="James T.Y."/>
            <person name="O'Malley M.A."/>
            <person name="Stajich J.E."/>
            <person name="Spatafora J.W."/>
            <person name="Visel A."/>
            <person name="Grigoriev I.V."/>
        </authorList>
    </citation>
    <scope>NUCLEOTIDE SEQUENCE [LARGE SCALE GENOMIC DNA]</scope>
    <source>
        <strain evidence="2 3">JEL800</strain>
    </source>
</reference>
<feature type="region of interest" description="Disordered" evidence="1">
    <location>
        <begin position="519"/>
        <end position="549"/>
    </location>
</feature>
<evidence type="ECO:0000313" key="3">
    <source>
        <dbReference type="Proteomes" id="UP000193642"/>
    </source>
</evidence>
<comment type="caution">
    <text evidence="2">The sequence shown here is derived from an EMBL/GenBank/DDBJ whole genome shotgun (WGS) entry which is preliminary data.</text>
</comment>
<dbReference type="EMBL" id="MCGO01000002">
    <property type="protein sequence ID" value="ORY52856.1"/>
    <property type="molecule type" value="Genomic_DNA"/>
</dbReference>
<dbReference type="AlphaFoldDB" id="A0A1Y2D144"/>
<proteinExistence type="predicted"/>
<feature type="compositionally biased region" description="Basic residues" evidence="1">
    <location>
        <begin position="155"/>
        <end position="166"/>
    </location>
</feature>
<organism evidence="2 3">
    <name type="scientific">Rhizoclosmatium globosum</name>
    <dbReference type="NCBI Taxonomy" id="329046"/>
    <lineage>
        <taxon>Eukaryota</taxon>
        <taxon>Fungi</taxon>
        <taxon>Fungi incertae sedis</taxon>
        <taxon>Chytridiomycota</taxon>
        <taxon>Chytridiomycota incertae sedis</taxon>
        <taxon>Chytridiomycetes</taxon>
        <taxon>Chytridiales</taxon>
        <taxon>Chytriomycetaceae</taxon>
        <taxon>Rhizoclosmatium</taxon>
    </lineage>
</organism>
<sequence>MKIEFREMTVYSKLNIYLRSCKLLRKDPIFRRVVVNKTRNHYYLSNINLPATVDWISPPPPSILTYAERDALRTSTKANSAAAAVSKKKPTSSADIQNLNKADKKRLIFGLSGSSSTTQASIPDSRWTTSRKSRGAATDDDEMDWKDASSTSKSRTPRHSKKRHRTSFGPCNPDGLRPELKCIPPYQDLLLSDKLPFVPSASSPTTNALLLPPQTYYFVQNERCMNKPKFGGEIRCRSCIWKHRERLPYCFFVGFRAFRVRFDDELNGGGDVQKTEETTSMDVDLDGVVKSDRTIGGNPVTFDPADKYRIISDVPAENLVYGPFFIPDGRDVGVPVAVTVKQVCAVTAGTTRAELLEKCGLTEDGFVVTEASAMMHINQVDGVPQNPESVIVDIVQPNVAQHAETIVNDVKESNFARQIEPVAVDVDEPASAQCDETILVEEPIPEATMVDIEEPTLKQTKTVVEEPMPEPIVVHTETSTLGQQIPKNQDLVAAIIDKPGVQHEATAPLAPIAVNSTTNKVETVSPTKSSPIAKNPATSPKKRRSSVSRRQIDVKDFPDLLKTTTPFPFVPSSEDSNNNELLVPSGAHYHVQQDKCLREKYADFPKCRSCRWKQKDRLPNCFYIGFRAFLVNDWESLVQAAKVADEDGSADVLGDDGLRLVCDVPAENMVYGPYFIPGGVDVTSSAVSPVKRTKRKRRGSRRSLSASDADGEEGDNEEFGGEANKKVALLEEVQEEEKRDEDEVEPSREMSIESPEEVETEPEVAVEDAPPVVDQIEEPEDAEDFITESRPESTLVSTPVISSHPVNSPLDIKPSLVIQPPLSQLQSQSSGLSQQHQPATVVYSHLPPISHHPSFAQQMQQQQPVPIMYPQPILTPIIYSHSVVPPPTLFIPTHQQHKHPNQHQSRSQPRIPLNHNSNSNSSSSNITNNFHSLQHSPRTIA</sequence>
<evidence type="ECO:0000313" key="2">
    <source>
        <dbReference type="EMBL" id="ORY52856.1"/>
    </source>
</evidence>
<feature type="compositionally biased region" description="Low complexity" evidence="1">
    <location>
        <begin position="914"/>
        <end position="932"/>
    </location>
</feature>
<feature type="compositionally biased region" description="Acidic residues" evidence="1">
    <location>
        <begin position="732"/>
        <end position="744"/>
    </location>
</feature>
<feature type="compositionally biased region" description="Polar residues" evidence="1">
    <location>
        <begin position="519"/>
        <end position="538"/>
    </location>
</feature>
<feature type="compositionally biased region" description="Polar residues" evidence="1">
    <location>
        <begin position="792"/>
        <end position="806"/>
    </location>
</feature>
<feature type="compositionally biased region" description="Basic residues" evidence="1">
    <location>
        <begin position="691"/>
        <end position="701"/>
    </location>
</feature>
<feature type="compositionally biased region" description="Acidic residues" evidence="1">
    <location>
        <begin position="754"/>
        <end position="766"/>
    </location>
</feature>
<feature type="region of interest" description="Disordered" evidence="1">
    <location>
        <begin position="114"/>
        <end position="172"/>
    </location>
</feature>
<gene>
    <name evidence="2" type="ORF">BCR33DRAFT_180199</name>
</gene>
<keyword evidence="3" id="KW-1185">Reference proteome</keyword>
<evidence type="ECO:0000256" key="1">
    <source>
        <dbReference type="SAM" id="MobiDB-lite"/>
    </source>
</evidence>
<feature type="region of interest" description="Disordered" evidence="1">
    <location>
        <begin position="889"/>
        <end position="941"/>
    </location>
</feature>
<feature type="compositionally biased region" description="Acidic residues" evidence="1">
    <location>
        <begin position="775"/>
        <end position="786"/>
    </location>
</feature>
<dbReference type="OrthoDB" id="2162160at2759"/>
<feature type="compositionally biased region" description="Acidic residues" evidence="1">
    <location>
        <begin position="709"/>
        <end position="720"/>
    </location>
</feature>
<name>A0A1Y2D144_9FUNG</name>
<protein>
    <submittedName>
        <fullName evidence="2">Uncharacterized protein</fullName>
    </submittedName>
</protein>
<feature type="compositionally biased region" description="Polar residues" evidence="1">
    <location>
        <begin position="114"/>
        <end position="128"/>
    </location>
</feature>
<accession>A0A1Y2D144</accession>
<feature type="region of interest" description="Disordered" evidence="1">
    <location>
        <begin position="686"/>
        <end position="807"/>
    </location>
</feature>
<dbReference type="Proteomes" id="UP000193642">
    <property type="component" value="Unassembled WGS sequence"/>
</dbReference>